<gene>
    <name evidence="4" type="primary">myol</name>
</gene>
<dbReference type="AlphaFoldDB" id="A4F3R5"/>
<dbReference type="PROSITE" id="PS50088">
    <property type="entry name" value="ANK_REPEAT"/>
    <property type="match status" value="1"/>
</dbReference>
<proteinExistence type="evidence at transcript level"/>
<keyword evidence="1" id="KW-0677">Repeat</keyword>
<reference evidence="4" key="1">
    <citation type="submission" date="2006-02" db="EMBL/GenBank/DDBJ databases">
        <authorList>
            <person name="Mueller W.E.G."/>
        </authorList>
    </citation>
    <scope>NUCLEOTIDE SEQUENCE</scope>
</reference>
<dbReference type="PANTHER" id="PTHR24171">
    <property type="entry name" value="ANKYRIN REPEAT DOMAIN-CONTAINING PROTEIN 39-RELATED"/>
    <property type="match status" value="1"/>
</dbReference>
<evidence type="ECO:0000256" key="3">
    <source>
        <dbReference type="PROSITE-ProRule" id="PRU00023"/>
    </source>
</evidence>
<dbReference type="InterPro" id="IPR002110">
    <property type="entry name" value="Ankyrin_rpt"/>
</dbReference>
<protein>
    <submittedName>
        <fullName evidence="4">Myotrophin</fullName>
    </submittedName>
</protein>
<dbReference type="PANTHER" id="PTHR24171:SF8">
    <property type="entry name" value="BRCA1-ASSOCIATED RING DOMAIN PROTEIN 1"/>
    <property type="match status" value="1"/>
</dbReference>
<reference evidence="4" key="2">
    <citation type="journal article" date="2008" name="Micron">
        <title>Regional and modular expression of morphogenetic factors in the demosponge Lubomirskia baicalensis.</title>
        <authorList>
            <person name="Wiens M."/>
            <person name="Belikov S.I."/>
            <person name="Kaluzhnaya O.V."/>
            <person name="Adell T."/>
            <person name="Schroder H.C."/>
            <person name="Perovic-Ottstadt S."/>
            <person name="Kaandorp J.A."/>
            <person name="Muller W.E."/>
        </authorList>
    </citation>
    <scope>NUCLEOTIDE SEQUENCE</scope>
</reference>
<name>A4F3R5_9METZ</name>
<dbReference type="PROSITE" id="PS50297">
    <property type="entry name" value="ANK_REP_REGION"/>
    <property type="match status" value="1"/>
</dbReference>
<evidence type="ECO:0000313" key="4">
    <source>
        <dbReference type="EMBL" id="CAJ77471.1"/>
    </source>
</evidence>
<dbReference type="Pfam" id="PF12796">
    <property type="entry name" value="Ank_2"/>
    <property type="match status" value="1"/>
</dbReference>
<dbReference type="InterPro" id="IPR036770">
    <property type="entry name" value="Ankyrin_rpt-contain_sf"/>
</dbReference>
<dbReference type="SUPFAM" id="SSF48403">
    <property type="entry name" value="Ankyrin repeat"/>
    <property type="match status" value="1"/>
</dbReference>
<feature type="repeat" description="ANK" evidence="3">
    <location>
        <begin position="37"/>
        <end position="69"/>
    </location>
</feature>
<dbReference type="GO" id="GO:0085020">
    <property type="term" value="P:protein K6-linked ubiquitination"/>
    <property type="evidence" value="ECO:0007669"/>
    <property type="project" value="TreeGrafter"/>
</dbReference>
<evidence type="ECO:0000256" key="2">
    <source>
        <dbReference type="ARBA" id="ARBA00023043"/>
    </source>
</evidence>
<sequence length="121" mass="13140">MDAVADKLLWGVKNGDLDTVKQCVEKNGFNVNLELSNGRDAIHYAADYGQSEVLRYLLSKGANVNAPDKHGITAMLAAFWESHVECVKVLVSKGAAKIGNSPDGKTYLECAESEEIKTLLK</sequence>
<evidence type="ECO:0000256" key="1">
    <source>
        <dbReference type="ARBA" id="ARBA00022737"/>
    </source>
</evidence>
<dbReference type="Gene3D" id="1.25.40.20">
    <property type="entry name" value="Ankyrin repeat-containing domain"/>
    <property type="match status" value="1"/>
</dbReference>
<dbReference type="EMBL" id="AM231309">
    <property type="protein sequence ID" value="CAJ77471.1"/>
    <property type="molecule type" value="mRNA"/>
</dbReference>
<dbReference type="GO" id="GO:0004842">
    <property type="term" value="F:ubiquitin-protein transferase activity"/>
    <property type="evidence" value="ECO:0007669"/>
    <property type="project" value="TreeGrafter"/>
</dbReference>
<accession>A4F3R5</accession>
<organism evidence="4">
    <name type="scientific">Lubomirskia baikalensis</name>
    <dbReference type="NCBI Taxonomy" id="289074"/>
    <lineage>
        <taxon>Eukaryota</taxon>
        <taxon>Metazoa</taxon>
        <taxon>Porifera</taxon>
        <taxon>Demospongiae</taxon>
        <taxon>Heteroscleromorpha</taxon>
        <taxon>Spongillida</taxon>
        <taxon>Lubomirskiidae</taxon>
        <taxon>Lubomirskia</taxon>
    </lineage>
</organism>
<dbReference type="SMART" id="SM00248">
    <property type="entry name" value="ANK"/>
    <property type="match status" value="2"/>
</dbReference>
<keyword evidence="2 3" id="KW-0040">ANK repeat</keyword>